<feature type="binding site" evidence="4">
    <location>
        <position position="525"/>
    </location>
    <ligand>
        <name>Zn(2+)</name>
        <dbReference type="ChEBI" id="CHEBI:29105"/>
        <note>catalytic</note>
    </ligand>
</feature>
<keyword evidence="6" id="KW-0812">Transmembrane</keyword>
<protein>
    <recommendedName>
        <fullName evidence="3">Disintegrin and metalloproteinase domain-containing protein B</fullName>
    </recommendedName>
</protein>
<dbReference type="eggNOG" id="KOG3607">
    <property type="taxonomic scope" value="Eukaryota"/>
</dbReference>
<evidence type="ECO:0000313" key="9">
    <source>
        <dbReference type="EMBL" id="KNE67063.1"/>
    </source>
</evidence>
<proteinExistence type="predicted"/>
<name>A0A0L0SWY6_ALLM3</name>
<dbReference type="PROSITE" id="PS50215">
    <property type="entry name" value="ADAM_MEPRO"/>
    <property type="match status" value="1"/>
</dbReference>
<dbReference type="SMART" id="SM00050">
    <property type="entry name" value="DISIN"/>
    <property type="match status" value="1"/>
</dbReference>
<dbReference type="InterPro" id="IPR001762">
    <property type="entry name" value="Disintegrin_dom"/>
</dbReference>
<feature type="binding site" evidence="4">
    <location>
        <position position="521"/>
    </location>
    <ligand>
        <name>Zn(2+)</name>
        <dbReference type="ChEBI" id="CHEBI:29105"/>
        <note>catalytic</note>
    </ligand>
</feature>
<dbReference type="SUPFAM" id="SSF55486">
    <property type="entry name" value="Metalloproteases ('zincins'), catalytic domain"/>
    <property type="match status" value="1"/>
</dbReference>
<comment type="function">
    <text evidence="2">Probable zinc protease.</text>
</comment>
<comment type="caution">
    <text evidence="4">Lacks conserved residue(s) required for the propagation of feature annotation.</text>
</comment>
<keyword evidence="6" id="KW-1133">Transmembrane helix</keyword>
<keyword evidence="6" id="KW-0472">Membrane</keyword>
<sequence>MTAASVRRRLARPIRATTAACSPSVLRSSNRAHPAVSLFPSAATLTAMTAIRAPRPAAAAAAAPALRRAPSTTTMHAAGILAATLLVAFALLATSTHAHSVDSPNEDLLRVHLVARAPTLAVVRSGATSAHTPLYKRAVPMVHHDDHLRLTVPVDGNLTYTLHLEPDTKLVHPDARVTVHRADPATGELVATRTPLVGRVYVGHAVRDGKDMLVQGGERYHARVVLYHDGLSDDADYDPHYATTRVPLFDARFDTADGDAIRVMPVHVYHRTKRANDPHVPSLHARMATEDALAAHVMYRESDTRGGSPDLLTSFLAPRGLAAAANVGECGNGLVGWNIDYRAKLARERNLVSANRLGKRAASTLCPSDASIVYMGVAADCAYTATFKDVEKDILNNILTQWGIVSDKYQATFNVGLGVVATDVRMDCGGPAWNVACGTLQIQDRLSAFSQWRGTVTTTEALWHLLSSCNTGSTLGIAWTGTLCLTTTRSQPSTTTSGATDSVNGCAVSTPTRDQWKVIAHEIGHNFGAIHDCVAKQCTAGTDVSALQCSPCTNSTTGSNCDCGGMYIMNPTDNAISNDFSPGSITDICNNVVRVQRSSAAKSPFCLVKPGSQKTIQGNVCGNGIVEEGEQCDCGTQCANDNCCTSQCTFKSGAICSDRNSPACCSSCQYKAKGAVCRAARDVCDTQETCTGTSADCPNDTYLADGTSCTLNGTWPADVTSAVAYCASGICSNRNAQCFLASKGTRLVTGRECASQSSSCTVACADPSASATCILYDSQFYDGTACGSGGGRCAAGNCVGGSALVAIKNWISDNKIAAIIIGVVIGAAVLAILYSCIVAPLYRKFTRRRAKVIIPPPALAGSASPPAATASTRPARIQRLASHSPPRPSAAPAMTAVATAPSAPGAPVGRADSTTQLINDQTAYLMQNVAGGGASPPTHASAPPAPIPSPHQGHDEPVPFAPLEEMDGSGTASAYGSGMALYPSPDRPPQQGQGAQQGPRSPARW</sequence>
<dbReference type="EMBL" id="GG745352">
    <property type="protein sequence ID" value="KNE67063.1"/>
    <property type="molecule type" value="Genomic_DNA"/>
</dbReference>
<dbReference type="OrthoDB" id="5951731at2759"/>
<dbReference type="Gene3D" id="4.10.70.10">
    <property type="entry name" value="Disintegrin domain"/>
    <property type="match status" value="1"/>
</dbReference>
<dbReference type="PROSITE" id="PS50214">
    <property type="entry name" value="DISINTEGRIN_2"/>
    <property type="match status" value="1"/>
</dbReference>
<dbReference type="STRING" id="578462.A0A0L0SWY6"/>
<dbReference type="AlphaFoldDB" id="A0A0L0SWY6"/>
<feature type="region of interest" description="Disordered" evidence="5">
    <location>
        <begin position="880"/>
        <end position="912"/>
    </location>
</feature>
<feature type="transmembrane region" description="Helical" evidence="6">
    <location>
        <begin position="816"/>
        <end position="842"/>
    </location>
</feature>
<dbReference type="Pfam" id="PF13688">
    <property type="entry name" value="Reprolysin_5"/>
    <property type="match status" value="1"/>
</dbReference>
<dbReference type="GO" id="GO:0004222">
    <property type="term" value="F:metalloendopeptidase activity"/>
    <property type="evidence" value="ECO:0007669"/>
    <property type="project" value="InterPro"/>
</dbReference>
<dbReference type="GO" id="GO:0006508">
    <property type="term" value="P:proteolysis"/>
    <property type="evidence" value="ECO:0007669"/>
    <property type="project" value="InterPro"/>
</dbReference>
<dbReference type="InterPro" id="IPR001590">
    <property type="entry name" value="Peptidase_M12B"/>
</dbReference>
<evidence type="ECO:0000259" key="8">
    <source>
        <dbReference type="PROSITE" id="PS50215"/>
    </source>
</evidence>
<evidence type="ECO:0000256" key="6">
    <source>
        <dbReference type="SAM" id="Phobius"/>
    </source>
</evidence>
<evidence type="ECO:0000256" key="3">
    <source>
        <dbReference type="ARBA" id="ARBA00074021"/>
    </source>
</evidence>
<dbReference type="VEuPathDB" id="FungiDB:AMAG_12139"/>
<dbReference type="GO" id="GO:0046872">
    <property type="term" value="F:metal ion binding"/>
    <property type="evidence" value="ECO:0007669"/>
    <property type="project" value="UniProtKB-KW"/>
</dbReference>
<feature type="compositionally biased region" description="Low complexity" evidence="5">
    <location>
        <begin position="890"/>
        <end position="903"/>
    </location>
</feature>
<feature type="binding site" evidence="4">
    <location>
        <position position="531"/>
    </location>
    <ligand>
        <name>Zn(2+)</name>
        <dbReference type="ChEBI" id="CHEBI:29105"/>
        <note>catalytic</note>
    </ligand>
</feature>
<evidence type="ECO:0000256" key="2">
    <source>
        <dbReference type="ARBA" id="ARBA00056552"/>
    </source>
</evidence>
<dbReference type="InterPro" id="IPR036436">
    <property type="entry name" value="Disintegrin_dom_sf"/>
</dbReference>
<feature type="domain" description="Peptidase M12B" evidence="8">
    <location>
        <begin position="371"/>
        <end position="604"/>
    </location>
</feature>
<reference evidence="9 10" key="1">
    <citation type="submission" date="2009-11" db="EMBL/GenBank/DDBJ databases">
        <title>Annotation of Allomyces macrogynus ATCC 38327.</title>
        <authorList>
            <consortium name="The Broad Institute Genome Sequencing Platform"/>
            <person name="Russ C."/>
            <person name="Cuomo C."/>
            <person name="Burger G."/>
            <person name="Gray M.W."/>
            <person name="Holland P.W.H."/>
            <person name="King N."/>
            <person name="Lang F.B.F."/>
            <person name="Roger A.J."/>
            <person name="Ruiz-Trillo I."/>
            <person name="Young S.K."/>
            <person name="Zeng Q."/>
            <person name="Gargeya S."/>
            <person name="Fitzgerald M."/>
            <person name="Haas B."/>
            <person name="Abouelleil A."/>
            <person name="Alvarado L."/>
            <person name="Arachchi H.M."/>
            <person name="Berlin A."/>
            <person name="Chapman S.B."/>
            <person name="Gearin G."/>
            <person name="Goldberg J."/>
            <person name="Griggs A."/>
            <person name="Gujja S."/>
            <person name="Hansen M."/>
            <person name="Heiman D."/>
            <person name="Howarth C."/>
            <person name="Larimer J."/>
            <person name="Lui A."/>
            <person name="MacDonald P.J.P."/>
            <person name="McCowen C."/>
            <person name="Montmayeur A."/>
            <person name="Murphy C."/>
            <person name="Neiman D."/>
            <person name="Pearson M."/>
            <person name="Priest M."/>
            <person name="Roberts A."/>
            <person name="Saif S."/>
            <person name="Shea T."/>
            <person name="Sisk P."/>
            <person name="Stolte C."/>
            <person name="Sykes S."/>
            <person name="Wortman J."/>
            <person name="Nusbaum C."/>
            <person name="Birren B."/>
        </authorList>
    </citation>
    <scope>NUCLEOTIDE SEQUENCE [LARGE SCALE GENOMIC DNA]</scope>
    <source>
        <strain evidence="9 10">ATCC 38327</strain>
    </source>
</reference>
<feature type="region of interest" description="Disordered" evidence="5">
    <location>
        <begin position="928"/>
        <end position="1005"/>
    </location>
</feature>
<feature type="transmembrane region" description="Helical" evidence="6">
    <location>
        <begin position="75"/>
        <end position="93"/>
    </location>
</feature>
<dbReference type="SUPFAM" id="SSF57552">
    <property type="entry name" value="Blood coagulation inhibitor (disintegrin)"/>
    <property type="match status" value="1"/>
</dbReference>
<dbReference type="FunFam" id="4.10.70.10:FF:000003">
    <property type="entry name" value="Disintegrin and metalloproteinase domain-containing protein 17"/>
    <property type="match status" value="1"/>
</dbReference>
<keyword evidence="4" id="KW-0862">Zinc</keyword>
<organism evidence="9 10">
    <name type="scientific">Allomyces macrogynus (strain ATCC 38327)</name>
    <name type="common">Allomyces javanicus var. macrogynus</name>
    <dbReference type="NCBI Taxonomy" id="578462"/>
    <lineage>
        <taxon>Eukaryota</taxon>
        <taxon>Fungi</taxon>
        <taxon>Fungi incertae sedis</taxon>
        <taxon>Blastocladiomycota</taxon>
        <taxon>Blastocladiomycetes</taxon>
        <taxon>Blastocladiales</taxon>
        <taxon>Blastocladiaceae</taxon>
        <taxon>Allomyces</taxon>
    </lineage>
</organism>
<gene>
    <name evidence="9" type="ORF">AMAG_12139</name>
</gene>
<feature type="active site" evidence="4">
    <location>
        <position position="522"/>
    </location>
</feature>
<dbReference type="Pfam" id="PF00200">
    <property type="entry name" value="Disintegrin"/>
    <property type="match status" value="1"/>
</dbReference>
<evidence type="ECO:0000256" key="1">
    <source>
        <dbReference type="ARBA" id="ARBA00023157"/>
    </source>
</evidence>
<evidence type="ECO:0000256" key="4">
    <source>
        <dbReference type="PROSITE-ProRule" id="PRU00276"/>
    </source>
</evidence>
<dbReference type="PANTHER" id="PTHR11905:SF159">
    <property type="entry name" value="ADAM METALLOPROTEASE"/>
    <property type="match status" value="1"/>
</dbReference>
<accession>A0A0L0SWY6</accession>
<evidence type="ECO:0000259" key="7">
    <source>
        <dbReference type="PROSITE" id="PS50214"/>
    </source>
</evidence>
<evidence type="ECO:0000313" key="10">
    <source>
        <dbReference type="Proteomes" id="UP000054350"/>
    </source>
</evidence>
<keyword evidence="10" id="KW-1185">Reference proteome</keyword>
<dbReference type="Gene3D" id="3.40.390.10">
    <property type="entry name" value="Collagenase (Catalytic Domain)"/>
    <property type="match status" value="1"/>
</dbReference>
<dbReference type="InterPro" id="IPR024079">
    <property type="entry name" value="MetalloPept_cat_dom_sf"/>
</dbReference>
<keyword evidence="1" id="KW-1015">Disulfide bond</keyword>
<feature type="compositionally biased region" description="Low complexity" evidence="5">
    <location>
        <begin position="989"/>
        <end position="999"/>
    </location>
</feature>
<feature type="domain" description="Disintegrin" evidence="7">
    <location>
        <begin position="618"/>
        <end position="705"/>
    </location>
</feature>
<dbReference type="Proteomes" id="UP000054350">
    <property type="component" value="Unassembled WGS sequence"/>
</dbReference>
<reference evidence="10" key="2">
    <citation type="submission" date="2009-11" db="EMBL/GenBank/DDBJ databases">
        <title>The Genome Sequence of Allomyces macrogynus strain ATCC 38327.</title>
        <authorList>
            <consortium name="The Broad Institute Genome Sequencing Platform"/>
            <person name="Russ C."/>
            <person name="Cuomo C."/>
            <person name="Shea T."/>
            <person name="Young S.K."/>
            <person name="Zeng Q."/>
            <person name="Koehrsen M."/>
            <person name="Haas B."/>
            <person name="Borodovsky M."/>
            <person name="Guigo R."/>
            <person name="Alvarado L."/>
            <person name="Berlin A."/>
            <person name="Borenstein D."/>
            <person name="Chen Z."/>
            <person name="Engels R."/>
            <person name="Freedman E."/>
            <person name="Gellesch M."/>
            <person name="Goldberg J."/>
            <person name="Griggs A."/>
            <person name="Gujja S."/>
            <person name="Heiman D."/>
            <person name="Hepburn T."/>
            <person name="Howarth C."/>
            <person name="Jen D."/>
            <person name="Larson L."/>
            <person name="Lewis B."/>
            <person name="Mehta T."/>
            <person name="Park D."/>
            <person name="Pearson M."/>
            <person name="Roberts A."/>
            <person name="Saif S."/>
            <person name="Shenoy N."/>
            <person name="Sisk P."/>
            <person name="Stolte C."/>
            <person name="Sykes S."/>
            <person name="Walk T."/>
            <person name="White J."/>
            <person name="Yandava C."/>
            <person name="Burger G."/>
            <person name="Gray M.W."/>
            <person name="Holland P.W.H."/>
            <person name="King N."/>
            <person name="Lang F.B.F."/>
            <person name="Roger A.J."/>
            <person name="Ruiz-Trillo I."/>
            <person name="Lander E."/>
            <person name="Nusbaum C."/>
        </authorList>
    </citation>
    <scope>NUCLEOTIDE SEQUENCE [LARGE SCALE GENOMIC DNA]</scope>
    <source>
        <strain evidence="10">ATCC 38327</strain>
    </source>
</reference>
<dbReference type="PANTHER" id="PTHR11905">
    <property type="entry name" value="ADAM A DISINTEGRIN AND METALLOPROTEASE DOMAIN"/>
    <property type="match status" value="1"/>
</dbReference>
<keyword evidence="4" id="KW-0479">Metal-binding</keyword>
<evidence type="ECO:0000256" key="5">
    <source>
        <dbReference type="SAM" id="MobiDB-lite"/>
    </source>
</evidence>